<dbReference type="RefSeq" id="WP_173942419.1">
    <property type="nucleotide sequence ID" value="NZ_CBCSCD010000003.1"/>
</dbReference>
<organism evidence="2 3">
    <name type="scientific">Polynucleobacter antarcticus</name>
    <dbReference type="NCBI Taxonomy" id="1743162"/>
    <lineage>
        <taxon>Bacteria</taxon>
        <taxon>Pseudomonadati</taxon>
        <taxon>Pseudomonadota</taxon>
        <taxon>Betaproteobacteria</taxon>
        <taxon>Burkholderiales</taxon>
        <taxon>Burkholderiaceae</taxon>
        <taxon>Polynucleobacter</taxon>
    </lineage>
</organism>
<dbReference type="AlphaFoldDB" id="A0A6M9PPC6"/>
<reference evidence="2 3" key="1">
    <citation type="submission" date="2018-04" db="EMBL/GenBank/DDBJ databases">
        <title>Polynucleobacter sp. LimPoW16 genome.</title>
        <authorList>
            <person name="Hahn M.W."/>
        </authorList>
    </citation>
    <scope>NUCLEOTIDE SEQUENCE [LARGE SCALE GENOMIC DNA]</scope>
    <source>
        <strain evidence="2 3">LimPoW16</strain>
    </source>
</reference>
<dbReference type="Proteomes" id="UP000500806">
    <property type="component" value="Chromosome"/>
</dbReference>
<evidence type="ECO:0000259" key="1">
    <source>
        <dbReference type="SMART" id="SM00900"/>
    </source>
</evidence>
<dbReference type="GO" id="GO:0010181">
    <property type="term" value="F:FMN binding"/>
    <property type="evidence" value="ECO:0007669"/>
    <property type="project" value="InterPro"/>
</dbReference>
<proteinExistence type="predicted"/>
<dbReference type="Pfam" id="PF04205">
    <property type="entry name" value="FMN_bind"/>
    <property type="match status" value="1"/>
</dbReference>
<accession>A0A6M9PPC6</accession>
<keyword evidence="3" id="KW-1185">Reference proteome</keyword>
<dbReference type="GO" id="GO:0016020">
    <property type="term" value="C:membrane"/>
    <property type="evidence" value="ECO:0007669"/>
    <property type="project" value="InterPro"/>
</dbReference>
<feature type="domain" description="FMN-binding" evidence="1">
    <location>
        <begin position="89"/>
        <end position="170"/>
    </location>
</feature>
<dbReference type="InterPro" id="IPR007329">
    <property type="entry name" value="FMN-bd"/>
</dbReference>
<dbReference type="KEGG" id="pani:DCO16_03785"/>
<protein>
    <submittedName>
        <fullName evidence="2">FMN-binding protein</fullName>
    </submittedName>
</protein>
<sequence length="195" mass="21276">MNWKPNPLLITGLALVSAPLVAHAKIYVSIEQAQKLLLPNVGLVKNPIIVTDSLQDKMRAASSIRHPFQGNLIWRSADGSWFIVDEVVGKHEMITYAVALSPTGTVIGVEILEYVESYGYEVAEAQWRKQFIGKTAADPIKLKQDIQNIGGATLSCKHLTDGVKRVTVLFDLALKQDTLTHKTAVAATATATTKK</sequence>
<dbReference type="SMART" id="SM00900">
    <property type="entry name" value="FMN_bind"/>
    <property type="match status" value="1"/>
</dbReference>
<gene>
    <name evidence="2" type="ORF">DCO16_03785</name>
</gene>
<evidence type="ECO:0000313" key="2">
    <source>
        <dbReference type="EMBL" id="QKM62271.1"/>
    </source>
</evidence>
<evidence type="ECO:0000313" key="3">
    <source>
        <dbReference type="Proteomes" id="UP000500806"/>
    </source>
</evidence>
<dbReference type="EMBL" id="CP028941">
    <property type="protein sequence ID" value="QKM62271.1"/>
    <property type="molecule type" value="Genomic_DNA"/>
</dbReference>
<name>A0A6M9PPC6_9BURK</name>